<organism evidence="10 11">
    <name type="scientific">Dorea phocaeensis</name>
    <dbReference type="NCBI Taxonomy" id="2040291"/>
    <lineage>
        <taxon>Bacteria</taxon>
        <taxon>Bacillati</taxon>
        <taxon>Bacillota</taxon>
        <taxon>Clostridia</taxon>
        <taxon>Lachnospirales</taxon>
        <taxon>Lachnospiraceae</taxon>
        <taxon>Dorea</taxon>
    </lineage>
</organism>
<keyword evidence="6" id="KW-1133">Transmembrane helix</keyword>
<feature type="signal peptide" evidence="7">
    <location>
        <begin position="1"/>
        <end position="29"/>
    </location>
</feature>
<dbReference type="Pfam" id="PF02837">
    <property type="entry name" value="Glyco_hydro_2_N"/>
    <property type="match status" value="1"/>
</dbReference>
<feature type="compositionally biased region" description="Low complexity" evidence="5">
    <location>
        <begin position="1763"/>
        <end position="1777"/>
    </location>
</feature>
<dbReference type="SUPFAM" id="SSF49373">
    <property type="entry name" value="Invasin/intimin cell-adhesion fragments"/>
    <property type="match status" value="1"/>
</dbReference>
<dbReference type="Pfam" id="PF07554">
    <property type="entry name" value="FIVAR"/>
    <property type="match status" value="1"/>
</dbReference>
<evidence type="ECO:0000256" key="6">
    <source>
        <dbReference type="SAM" id="Phobius"/>
    </source>
</evidence>
<dbReference type="InterPro" id="IPR051913">
    <property type="entry name" value="GH2_Domain-Containing"/>
</dbReference>
<keyword evidence="4" id="KW-0175">Coiled coil</keyword>
<dbReference type="PANTHER" id="PTHR42732">
    <property type="entry name" value="BETA-GALACTOSIDASE"/>
    <property type="match status" value="1"/>
</dbReference>
<dbReference type="InterPro" id="IPR017853">
    <property type="entry name" value="GH"/>
</dbReference>
<dbReference type="Pfam" id="PF16355">
    <property type="entry name" value="DUF4982"/>
    <property type="match status" value="1"/>
</dbReference>
<dbReference type="InterPro" id="IPR006102">
    <property type="entry name" value="Ig-like_GH2"/>
</dbReference>
<dbReference type="InterPro" id="IPR008979">
    <property type="entry name" value="Galactose-bd-like_sf"/>
</dbReference>
<dbReference type="Pfam" id="PF18565">
    <property type="entry name" value="Glyco_hydro2_C5"/>
    <property type="match status" value="1"/>
</dbReference>
<keyword evidence="7" id="KW-0732">Signal</keyword>
<dbReference type="InterPro" id="IPR006101">
    <property type="entry name" value="Glyco_hydro_2"/>
</dbReference>
<dbReference type="Pfam" id="PF07523">
    <property type="entry name" value="Big_3"/>
    <property type="match status" value="1"/>
</dbReference>
<evidence type="ECO:0000256" key="5">
    <source>
        <dbReference type="SAM" id="MobiDB-lite"/>
    </source>
</evidence>
<dbReference type="Pfam" id="PF07532">
    <property type="entry name" value="Big_4"/>
    <property type="match status" value="2"/>
</dbReference>
<reference evidence="10" key="2">
    <citation type="submission" date="2020-02" db="EMBL/GenBank/DDBJ databases">
        <authorList>
            <person name="Littmann E."/>
            <person name="Sorbara M."/>
        </authorList>
    </citation>
    <scope>NUCLEOTIDE SEQUENCE</scope>
    <source>
        <strain evidence="10">MSK.17.11</strain>
        <strain evidence="9">MSK.17.38</strain>
    </source>
</reference>
<feature type="chain" id="PRO_5038480599" evidence="7">
    <location>
        <begin position="30"/>
        <end position="1811"/>
    </location>
</feature>
<dbReference type="Pfam" id="PF00703">
    <property type="entry name" value="Glyco_hydro_2"/>
    <property type="match status" value="1"/>
</dbReference>
<keyword evidence="2" id="KW-0378">Hydrolase</keyword>
<dbReference type="PANTHER" id="PTHR42732:SF1">
    <property type="entry name" value="BETA-MANNOSIDASE"/>
    <property type="match status" value="1"/>
</dbReference>
<dbReference type="InterPro" id="IPR006103">
    <property type="entry name" value="Glyco_hydro_2_cat"/>
</dbReference>
<dbReference type="InterPro" id="IPR040605">
    <property type="entry name" value="Glyco_hydro2_dom5"/>
</dbReference>
<keyword evidence="11" id="KW-1185">Reference proteome</keyword>
<dbReference type="SUPFAM" id="SSF49303">
    <property type="entry name" value="beta-Galactosidase/glucuronidase domain"/>
    <property type="match status" value="1"/>
</dbReference>
<accession>A0A850HHM8</accession>
<dbReference type="Gene3D" id="2.60.40.10">
    <property type="entry name" value="Immunoglobulins"/>
    <property type="match status" value="3"/>
</dbReference>
<comment type="caution">
    <text evidence="10">The sequence shown here is derived from an EMBL/GenBank/DDBJ whole genome shotgun (WGS) entry which is preliminary data.</text>
</comment>
<feature type="coiled-coil region" evidence="4">
    <location>
        <begin position="1707"/>
        <end position="1741"/>
    </location>
</feature>
<name>A0A850HHM8_9FIRM</name>
<dbReference type="Pfam" id="PF02836">
    <property type="entry name" value="Glyco_hydro_2_C"/>
    <property type="match status" value="1"/>
</dbReference>
<dbReference type="InterPro" id="IPR032311">
    <property type="entry name" value="DUF4982"/>
</dbReference>
<evidence type="ECO:0000256" key="3">
    <source>
        <dbReference type="ARBA" id="ARBA00023295"/>
    </source>
</evidence>
<dbReference type="InterPro" id="IPR022038">
    <property type="entry name" value="Ig-like_bact"/>
</dbReference>
<evidence type="ECO:0000313" key="9">
    <source>
        <dbReference type="EMBL" id="NSK14884.1"/>
    </source>
</evidence>
<evidence type="ECO:0000313" key="11">
    <source>
        <dbReference type="Proteomes" id="UP000528555"/>
    </source>
</evidence>
<evidence type="ECO:0000259" key="8">
    <source>
        <dbReference type="PROSITE" id="PS50022"/>
    </source>
</evidence>
<feature type="region of interest" description="Disordered" evidence="5">
    <location>
        <begin position="1745"/>
        <end position="1780"/>
    </location>
</feature>
<dbReference type="GO" id="GO:0004553">
    <property type="term" value="F:hydrolase activity, hydrolyzing O-glycosyl compounds"/>
    <property type="evidence" value="ECO:0007669"/>
    <property type="project" value="InterPro"/>
</dbReference>
<dbReference type="Pfam" id="PF00754">
    <property type="entry name" value="F5_F8_type_C"/>
    <property type="match status" value="1"/>
</dbReference>
<evidence type="ECO:0000256" key="1">
    <source>
        <dbReference type="ARBA" id="ARBA00007401"/>
    </source>
</evidence>
<sequence length="1811" mass="196159">MIKLHNKNRSRVGAAVMTAALLMSGVGTMVDVQAAGDQIGVRTQSQTQMVSDKEAVYLNTYGDTGERTQNFDANWKFYYGDAGNAEGASFDDSKWRNVNLPHDYSIEQAFTTQGEAESGYLPGGTGWYRKKFTLPEDAKDKVVRIDFDGVYMNSTVWVNGKQMGTHPYGYTPFSYDITEALKFGEENVIAVKVDHKTPSSRWYSGSGIYRSVNLTVTDKVHVDLYGTKIETPELATNQAAVKTNIKTSVANASDKAAEVTLTHKVFKKGDASETAIGTVTTDPVSVEAGKTAEVNAELTAQNPELWSNTNPALYIVRTEVKSGEQVVDTYDTEYGFRYFNFDANNGFSLNGQNMKLKGVCMHHDQGALGAVANRRAIERQVEILQEMGCNSIRVTHNPAASALIEVCNEKGMILIEEAFDGWIKQKNSNSQDYAKWFRTGIEEGNKILGKKDGMTWAQFDLEAMIKRGENAPSIIMWSLGNEVIEGISGGAEGYSKAASDLIKWANGTGTSKLLTFGGNKLKGNNSTEIDIATQLNAAGGVVGYNYADDDQLKNGHRAHPDWKIYGSETASSVNSRGIYNRTTDTGQTADKQLTSYDGSAVGWGKLASDAWYTTIINDFVAGEYVWTGFDYIGEPTHWNGTGSGAVGNWPSPKNSYFGIIDTAGFPKDSYYLYQSQWNDSKHTLHVLPAWNEDVVAKDRNGKVPVVVYSDAAAVELYFTPADGGERQKIGERKEFTKKTTDLGYTYQIYEGADKDRTEHKNLYLTWNVPYADGTIEAVAYDEGGQVISDTCGRSSVKTTGGEAKLAAVADRQEIKADGKDLSYITVDVTDAEGNIVPDAKDRVTFKVEGDGVLVGVDNGNSPDHDPYKADNKTAFSGKVLAIVQSTKQAGNIKVTATAKGLESSTVNITTTPAGEGGEVQKQADSLFMSKHYYVKVGNVPELPKQIEVRYVDGSAENKEVVWNAISQEQIGAAGSFVVNGVVDGKHKVSVNVTMIDQIGGLLNYSVTIPTGTKPDLPETRPAVLANGEVLDAAFPVEWEAPEKDAFAKEGIVAVNGKANVLGQEIQVTASVRAQKEKVTIGASVSDKAARLEQDIPKNQQSDTLQAVNDGQTAMGSNNSGGPNPTAWTNWTASKNGDKDAQIVMGYDTAQRIGEITVHFARNNTDIVFPDPGKTEIYIADNSAAGFEDPGWKKVEAKEVIGTESEYVKPYTYKLDQPIEVTAIKFKIQNKDVQLGGGKKPCTGITEIELKLAQGDYPVYKSAKLAKLSVNGEEVSASALEAGSYSTPAIIADVTYEAFENAAVTELPVVNNQKVLIIESEDHMTRNKFVINLDSEETLPPSEDSRDYPIDKMGVEAASANPSADNGAEGPVELVKDKEVNTHWHTNYSRGEGGALEHRQITLSIADEDVDTVALDALRYYPRVKGGGNGRVSEYLVEYSTNGNDWTEISKGNWNTDEEGWLLAEFNEPIHAKYVRLTGVHTVSNQGEDKHMAVSELRLRTVKQTTDIADGAKVEASPIEKQVVPYVNAENPVILTPEQLVLTNKETGEKLRYGVDYKVAYENNTDFGTATAVVTGISNYSGELRLNFEIEKAPVVLETISVKTGPTKTTYKAGEMFDPTGLVLMLANSDLSTVEVAYGEDTKNDFTFEPSLDTKLTEDMSKVTVTYGGKSAEIAISVQNAPSLRDELGEAIAKAENIGPNGYTKDSYEKLQDALKHAKEVYENDKATEDEIQKALDELNAAMTALKPVTPTPGPGGSTGSGQAGSQSGQSGQAGKPGVAKTGDVSPIVPLVLLAFGAAGVIAVMIRRKKNA</sequence>
<dbReference type="Proteomes" id="UP000528555">
    <property type="component" value="Unassembled WGS sequence"/>
</dbReference>
<dbReference type="EMBL" id="JAAITX010000005">
    <property type="protein sequence ID" value="NVH58658.1"/>
    <property type="molecule type" value="Genomic_DNA"/>
</dbReference>
<feature type="transmembrane region" description="Helical" evidence="6">
    <location>
        <begin position="1787"/>
        <end position="1805"/>
    </location>
</feature>
<keyword evidence="6" id="KW-0472">Membrane</keyword>
<dbReference type="InterPro" id="IPR006104">
    <property type="entry name" value="Glyco_hydro_2_N"/>
</dbReference>
<dbReference type="InterPro" id="IPR000421">
    <property type="entry name" value="FA58C"/>
</dbReference>
<dbReference type="SUPFAM" id="SSF51445">
    <property type="entry name" value="(Trans)glycosidases"/>
    <property type="match status" value="1"/>
</dbReference>
<keyword evidence="6" id="KW-0812">Transmembrane</keyword>
<dbReference type="Gene3D" id="2.60.120.260">
    <property type="entry name" value="Galactose-binding domain-like"/>
    <property type="match status" value="2"/>
</dbReference>
<evidence type="ECO:0000313" key="12">
    <source>
        <dbReference type="Proteomes" id="UP000701680"/>
    </source>
</evidence>
<dbReference type="SUPFAM" id="SSF49785">
    <property type="entry name" value="Galactose-binding domain-like"/>
    <property type="match status" value="2"/>
</dbReference>
<dbReference type="Proteomes" id="UP000701680">
    <property type="component" value="Unassembled WGS sequence"/>
</dbReference>
<dbReference type="PROSITE" id="PS50022">
    <property type="entry name" value="FA58C_3"/>
    <property type="match status" value="1"/>
</dbReference>
<dbReference type="PRINTS" id="PR00132">
    <property type="entry name" value="GLHYDRLASE2"/>
</dbReference>
<evidence type="ECO:0000256" key="4">
    <source>
        <dbReference type="SAM" id="Coils"/>
    </source>
</evidence>
<evidence type="ECO:0000313" key="10">
    <source>
        <dbReference type="EMBL" id="NVH58658.1"/>
    </source>
</evidence>
<dbReference type="InterPro" id="IPR013783">
    <property type="entry name" value="Ig-like_fold"/>
</dbReference>
<keyword evidence="3" id="KW-0326">Glycosidase</keyword>
<dbReference type="Gene3D" id="1.20.1270.70">
    <property type="entry name" value="Designed single chain three-helix bundle"/>
    <property type="match status" value="1"/>
</dbReference>
<dbReference type="GO" id="GO:0005975">
    <property type="term" value="P:carbohydrate metabolic process"/>
    <property type="evidence" value="ECO:0007669"/>
    <property type="project" value="InterPro"/>
</dbReference>
<proteinExistence type="inferred from homology"/>
<protein>
    <submittedName>
        <fullName evidence="10">DUF4982 domain-containing protein</fullName>
    </submittedName>
</protein>
<dbReference type="Gene3D" id="2.60.40.3630">
    <property type="match status" value="1"/>
</dbReference>
<evidence type="ECO:0000256" key="7">
    <source>
        <dbReference type="SAM" id="SignalP"/>
    </source>
</evidence>
<dbReference type="InterPro" id="IPR008964">
    <property type="entry name" value="Invasin/intimin_cell_adhesion"/>
</dbReference>
<comment type="similarity">
    <text evidence="1">Belongs to the glycosyl hydrolase 2 family.</text>
</comment>
<feature type="domain" description="F5/8 type C" evidence="8">
    <location>
        <begin position="1337"/>
        <end position="1476"/>
    </location>
</feature>
<dbReference type="EMBL" id="JAAIUO010000005">
    <property type="protein sequence ID" value="NSK14884.1"/>
    <property type="molecule type" value="Genomic_DNA"/>
</dbReference>
<dbReference type="InterPro" id="IPR036156">
    <property type="entry name" value="Beta-gal/glucu_dom_sf"/>
</dbReference>
<gene>
    <name evidence="10" type="ORF">G5A66_08370</name>
    <name evidence="9" type="ORF">G5A75_08390</name>
</gene>
<dbReference type="Gene3D" id="3.20.20.80">
    <property type="entry name" value="Glycosidases"/>
    <property type="match status" value="1"/>
</dbReference>
<reference evidence="11 12" key="1">
    <citation type="journal article" date="2020" name="Cell Host Microbe">
        <title>Functional and Genomic Variation between Human-Derived Isolates of Lachnospiraceae Reveals Inter- and Intra-Species Diversity.</title>
        <authorList>
            <person name="Sorbara M.T."/>
            <person name="Littmann E.R."/>
            <person name="Fontana E."/>
            <person name="Moody T.U."/>
            <person name="Kohout C.E."/>
            <person name="Gjonbalaj M."/>
            <person name="Eaton V."/>
            <person name="Seok R."/>
            <person name="Leiner I.M."/>
            <person name="Pamer E.G."/>
        </authorList>
    </citation>
    <scope>NUCLEOTIDE SEQUENCE [LARGE SCALE GENOMIC DNA]</scope>
    <source>
        <strain evidence="10 11">MSK.17.11</strain>
        <strain evidence="9 12">MSK.17.38</strain>
    </source>
</reference>
<evidence type="ECO:0000256" key="2">
    <source>
        <dbReference type="ARBA" id="ARBA00022801"/>
    </source>
</evidence>
<dbReference type="InterPro" id="IPR011081">
    <property type="entry name" value="Big_4"/>
</dbReference>